<dbReference type="RefSeq" id="WP_045672019.1">
    <property type="nucleotide sequence ID" value="NZ_CP011058.1"/>
</dbReference>
<dbReference type="OrthoDB" id="2616345at2"/>
<evidence type="ECO:0000313" key="2">
    <source>
        <dbReference type="EMBL" id="AJY76594.1"/>
    </source>
</evidence>
<accession>A0A0D5NMP3</accession>
<dbReference type="Gene3D" id="3.30.1490.480">
    <property type="entry name" value="Endolytic murein transglycosylase"/>
    <property type="match status" value="1"/>
</dbReference>
<feature type="compositionally biased region" description="Low complexity" evidence="1">
    <location>
        <begin position="71"/>
        <end position="91"/>
    </location>
</feature>
<name>A0A0D5NMP3_9BACL</name>
<evidence type="ECO:0000313" key="3">
    <source>
        <dbReference type="Proteomes" id="UP000032633"/>
    </source>
</evidence>
<proteinExistence type="predicted"/>
<evidence type="ECO:0000256" key="1">
    <source>
        <dbReference type="SAM" id="MobiDB-lite"/>
    </source>
</evidence>
<sequence>MVKSRNFRAGFGLGMIAGALLLQLMLAGESQQAKLTGFAGGENPEDSGQAKTYTEQEVAALIEKARREGASEAASSAASQEPQAPAKAEQSGAAKLKTVIRIPPSSSLTQTAAILQDNGLIGDEAAFVAYIRKQKLSGSIRAGYFLFEGKPAMEDIRNTITGEPLPEAKGKEWMAANGKSK</sequence>
<protein>
    <recommendedName>
        <fullName evidence="4">Endolytic transglycosylase MltG</fullName>
    </recommendedName>
</protein>
<dbReference type="Proteomes" id="UP000032633">
    <property type="component" value="Chromosome"/>
</dbReference>
<dbReference type="PATRIC" id="fig|1126833.4.peg.4614"/>
<dbReference type="AlphaFoldDB" id="A0A0D5NMP3"/>
<keyword evidence="3" id="KW-1185">Reference proteome</keyword>
<evidence type="ECO:0008006" key="4">
    <source>
        <dbReference type="Google" id="ProtNLM"/>
    </source>
</evidence>
<gene>
    <name evidence="2" type="ORF">VN24_20995</name>
</gene>
<reference evidence="3" key="2">
    <citation type="submission" date="2015-03" db="EMBL/GenBank/DDBJ databases">
        <title>Genome sequence of Paenibacillus beijingensis strain DSM 24997T.</title>
        <authorList>
            <person name="Kwak Y."/>
            <person name="Shin J.-H."/>
        </authorList>
    </citation>
    <scope>NUCLEOTIDE SEQUENCE [LARGE SCALE GENOMIC DNA]</scope>
    <source>
        <strain evidence="3">DSM 24997</strain>
    </source>
</reference>
<dbReference type="HOGENOM" id="CLU_113290_0_0_9"/>
<dbReference type="EMBL" id="CP011058">
    <property type="protein sequence ID" value="AJY76594.1"/>
    <property type="molecule type" value="Genomic_DNA"/>
</dbReference>
<dbReference type="STRING" id="1126833.VN24_20995"/>
<reference evidence="2 3" key="1">
    <citation type="journal article" date="2015" name="J. Biotechnol.">
        <title>Complete genome sequence of Paenibacillus beijingensis 7188(T) (=DSM 24997(T)), a novel rhizobacterium from jujube garden soil.</title>
        <authorList>
            <person name="Kwak Y."/>
            <person name="Shin J.H."/>
        </authorList>
    </citation>
    <scope>NUCLEOTIDE SEQUENCE [LARGE SCALE GENOMIC DNA]</scope>
    <source>
        <strain evidence="2 3">DSM 24997</strain>
    </source>
</reference>
<dbReference type="KEGG" id="pbj:VN24_20995"/>
<feature type="region of interest" description="Disordered" evidence="1">
    <location>
        <begin position="70"/>
        <end position="92"/>
    </location>
</feature>
<organism evidence="2 3">
    <name type="scientific">Paenibacillus beijingensis</name>
    <dbReference type="NCBI Taxonomy" id="1126833"/>
    <lineage>
        <taxon>Bacteria</taxon>
        <taxon>Bacillati</taxon>
        <taxon>Bacillota</taxon>
        <taxon>Bacilli</taxon>
        <taxon>Bacillales</taxon>
        <taxon>Paenibacillaceae</taxon>
        <taxon>Paenibacillus</taxon>
    </lineage>
</organism>